<comment type="similarity">
    <text evidence="1">Belongs to the leucine-binding protein family.</text>
</comment>
<dbReference type="EMBL" id="JAPFQI010000001">
    <property type="protein sequence ID" value="MCW8084452.1"/>
    <property type="molecule type" value="Genomic_DNA"/>
</dbReference>
<comment type="caution">
    <text evidence="5">The sequence shown here is derived from an EMBL/GenBank/DDBJ whole genome shotgun (WGS) entry which is preliminary data.</text>
</comment>
<keyword evidence="6" id="KW-1185">Reference proteome</keyword>
<evidence type="ECO:0000256" key="1">
    <source>
        <dbReference type="ARBA" id="ARBA00010062"/>
    </source>
</evidence>
<evidence type="ECO:0000313" key="5">
    <source>
        <dbReference type="EMBL" id="MCW8084452.1"/>
    </source>
</evidence>
<evidence type="ECO:0000259" key="4">
    <source>
        <dbReference type="Pfam" id="PF13458"/>
    </source>
</evidence>
<dbReference type="CDD" id="cd06327">
    <property type="entry name" value="PBP1_SBP-like"/>
    <property type="match status" value="1"/>
</dbReference>
<dbReference type="PROSITE" id="PS51318">
    <property type="entry name" value="TAT"/>
    <property type="match status" value="1"/>
</dbReference>
<evidence type="ECO:0000256" key="3">
    <source>
        <dbReference type="ARBA" id="ARBA00022970"/>
    </source>
</evidence>
<dbReference type="SUPFAM" id="SSF53822">
    <property type="entry name" value="Periplasmic binding protein-like I"/>
    <property type="match status" value="1"/>
</dbReference>
<organism evidence="5 6">
    <name type="scientific">Sabulicella glaciei</name>
    <dbReference type="NCBI Taxonomy" id="2984948"/>
    <lineage>
        <taxon>Bacteria</taxon>
        <taxon>Pseudomonadati</taxon>
        <taxon>Pseudomonadota</taxon>
        <taxon>Alphaproteobacteria</taxon>
        <taxon>Acetobacterales</taxon>
        <taxon>Acetobacteraceae</taxon>
        <taxon>Sabulicella</taxon>
    </lineage>
</organism>
<reference evidence="5 6" key="1">
    <citation type="submission" date="2022-10" db="EMBL/GenBank/DDBJ databases">
        <title>Roseococcus glaciei nov., sp. nov., isolated from glacier.</title>
        <authorList>
            <person name="Liu Q."/>
            <person name="Xin Y.-H."/>
        </authorList>
    </citation>
    <scope>NUCLEOTIDE SEQUENCE [LARGE SCALE GENOMIC DNA]</scope>
    <source>
        <strain evidence="5 6">MDT2-1-1</strain>
    </source>
</reference>
<keyword evidence="2" id="KW-0732">Signal</keyword>
<feature type="domain" description="Leucine-binding protein" evidence="4">
    <location>
        <begin position="34"/>
        <end position="378"/>
    </location>
</feature>
<dbReference type="InterPro" id="IPR028081">
    <property type="entry name" value="Leu-bd"/>
</dbReference>
<accession>A0ABT3NQP7</accession>
<dbReference type="InterPro" id="IPR051010">
    <property type="entry name" value="BCAA_transport"/>
</dbReference>
<dbReference type="PANTHER" id="PTHR30483">
    <property type="entry name" value="LEUCINE-SPECIFIC-BINDING PROTEIN"/>
    <property type="match status" value="1"/>
</dbReference>
<sequence length="414" mass="44405">MSEINRRGLLAGAAATAAFGALPVWQARAQAQNTIRIGVLNDQSGLYRDVNGPGSVSCVRQAIADSGVTQRGINVEVLVGDHQNRPDVGSNIARQWMDRDGVDVILDVPTSSVALAINTVVRERNKIFLNSSAATSDLTGAQCSPNTIHWTYDTYMLAKSTGGAMVRAGGDTWFFLTADYAFGHALERDTSNFVRAAGGRVLGGVRTPFPGTDFSGFLVQAQASRAKVIGLANAGGDTINSIKQAAEFGLTRRGVKLAALLMFISDVHSLGLETAQGLVCTETFYWDLNDRTRAFTQRVLPSMPNQLRPGMGQAGCYSAVIHYLKAVADMGAQQAKASGIETVNRMKAMPTDDDAMGQGSIRPDGRRIQPSYLFEVKSPGESRGAWDYYKLLQTTPAEEAFRPLSEGGCSLVRS</sequence>
<protein>
    <submittedName>
        <fullName evidence="5">ABC transporter substrate-binding protein</fullName>
    </submittedName>
</protein>
<proteinExistence type="inferred from homology"/>
<dbReference type="Gene3D" id="3.40.50.2300">
    <property type="match status" value="2"/>
</dbReference>
<evidence type="ECO:0000313" key="6">
    <source>
        <dbReference type="Proteomes" id="UP001526430"/>
    </source>
</evidence>
<dbReference type="InterPro" id="IPR006311">
    <property type="entry name" value="TAT_signal"/>
</dbReference>
<dbReference type="InterPro" id="IPR028082">
    <property type="entry name" value="Peripla_BP_I"/>
</dbReference>
<keyword evidence="3" id="KW-0029">Amino-acid transport</keyword>
<keyword evidence="3" id="KW-0813">Transport</keyword>
<dbReference type="PANTHER" id="PTHR30483:SF6">
    <property type="entry name" value="PERIPLASMIC BINDING PROTEIN OF ABC TRANSPORTER FOR NATURAL AMINO ACIDS"/>
    <property type="match status" value="1"/>
</dbReference>
<gene>
    <name evidence="5" type="ORF">OF850_02320</name>
</gene>
<dbReference type="RefSeq" id="WP_301588054.1">
    <property type="nucleotide sequence ID" value="NZ_JAPFQI010000001.1"/>
</dbReference>
<name>A0ABT3NQP7_9PROT</name>
<evidence type="ECO:0000256" key="2">
    <source>
        <dbReference type="ARBA" id="ARBA00022729"/>
    </source>
</evidence>
<dbReference type="Pfam" id="PF13458">
    <property type="entry name" value="Peripla_BP_6"/>
    <property type="match status" value="1"/>
</dbReference>
<dbReference type="Proteomes" id="UP001526430">
    <property type="component" value="Unassembled WGS sequence"/>
</dbReference>